<protein>
    <submittedName>
        <fullName evidence="1">Uncharacterized protein</fullName>
    </submittedName>
</protein>
<comment type="caution">
    <text evidence="1">The sequence shown here is derived from an EMBL/GenBank/DDBJ whole genome shotgun (WGS) entry which is preliminary data.</text>
</comment>
<gene>
    <name evidence="1" type="ORF">L8V22_05350</name>
</gene>
<accession>A0A9X3LZT5</accession>
<dbReference type="EMBL" id="JAKMUZ010000008">
    <property type="protein sequence ID" value="MCZ9295988.1"/>
    <property type="molecule type" value="Genomic_DNA"/>
</dbReference>
<evidence type="ECO:0000313" key="1">
    <source>
        <dbReference type="EMBL" id="MCZ9295988.1"/>
    </source>
</evidence>
<reference evidence="1" key="1">
    <citation type="submission" date="2022-02" db="EMBL/GenBank/DDBJ databases">
        <title>Corynebacterium sp. from urogenital microbiome.</title>
        <authorList>
            <person name="Cappelli E.A."/>
            <person name="Ribeiro T.G."/>
            <person name="Peixe L."/>
        </authorList>
    </citation>
    <scope>NUCLEOTIDE SEQUENCE</scope>
    <source>
        <strain evidence="1">C21Ua_68</strain>
    </source>
</reference>
<dbReference type="Proteomes" id="UP001146439">
    <property type="component" value="Unassembled WGS sequence"/>
</dbReference>
<evidence type="ECO:0000313" key="2">
    <source>
        <dbReference type="Proteomes" id="UP001146439"/>
    </source>
</evidence>
<dbReference type="RefSeq" id="WP_238801354.1">
    <property type="nucleotide sequence ID" value="NZ_JAKMUZ010000008.1"/>
</dbReference>
<name>A0A9X3LZT5_9CORY</name>
<proteinExistence type="predicted"/>
<organism evidence="1 2">
    <name type="scientific">Corynebacterium yonathiae</name>
    <dbReference type="NCBI Taxonomy" id="2913504"/>
    <lineage>
        <taxon>Bacteria</taxon>
        <taxon>Bacillati</taxon>
        <taxon>Actinomycetota</taxon>
        <taxon>Actinomycetes</taxon>
        <taxon>Mycobacteriales</taxon>
        <taxon>Corynebacteriaceae</taxon>
        <taxon>Corynebacterium</taxon>
    </lineage>
</organism>
<dbReference type="AlphaFoldDB" id="A0A9X3LZT5"/>
<sequence>MKEKTFQQKFGVFALVAAVLLLIVNLTVAEATVLGLSSPLLLGVTGTIMMRDDRSESSSGAKED</sequence>